<evidence type="ECO:0000313" key="2">
    <source>
        <dbReference type="EMBL" id="MCM6760926.1"/>
    </source>
</evidence>
<organism evidence="2 3">
    <name type="scientific">Rathayibacter rubneri</name>
    <dbReference type="NCBI Taxonomy" id="2950106"/>
    <lineage>
        <taxon>Bacteria</taxon>
        <taxon>Bacillati</taxon>
        <taxon>Actinomycetota</taxon>
        <taxon>Actinomycetes</taxon>
        <taxon>Micrococcales</taxon>
        <taxon>Microbacteriaceae</taxon>
        <taxon>Rathayibacter</taxon>
    </lineage>
</organism>
<reference evidence="2" key="1">
    <citation type="submission" date="2022-06" db="EMBL/GenBank/DDBJ databases">
        <title>Whole genome shotgun sequencing (WGS) of Rathayibacter sp. ZW T2_19, isolated from stored onions (Allium cepa).</title>
        <authorList>
            <person name="Stoll D.A."/>
            <person name="Huch M."/>
        </authorList>
    </citation>
    <scope>NUCLEOTIDE SEQUENCE</scope>
    <source>
        <strain evidence="2">ZW T2_19</strain>
    </source>
</reference>
<gene>
    <name evidence="2" type="ORF">NB037_00700</name>
</gene>
<feature type="region of interest" description="Disordered" evidence="1">
    <location>
        <begin position="34"/>
        <end position="63"/>
    </location>
</feature>
<dbReference type="EMBL" id="JAMRYM010000001">
    <property type="protein sequence ID" value="MCM6760926.1"/>
    <property type="molecule type" value="Genomic_DNA"/>
</dbReference>
<sequence>MNGPDRHGASALAALTRLAAELVEDGALEGEELRRLAHAPAAEESASLGRELNGPAERVSARP</sequence>
<evidence type="ECO:0000256" key="1">
    <source>
        <dbReference type="SAM" id="MobiDB-lite"/>
    </source>
</evidence>
<proteinExistence type="predicted"/>
<accession>A0A9X2DVG3</accession>
<dbReference type="Proteomes" id="UP001155240">
    <property type="component" value="Unassembled WGS sequence"/>
</dbReference>
<protein>
    <submittedName>
        <fullName evidence="2">Uncharacterized protein</fullName>
    </submittedName>
</protein>
<dbReference type="AlphaFoldDB" id="A0A9X2DVG3"/>
<name>A0A9X2DVG3_9MICO</name>
<dbReference type="RefSeq" id="WP_251942677.1">
    <property type="nucleotide sequence ID" value="NZ_JAMRYM010000001.1"/>
</dbReference>
<evidence type="ECO:0000313" key="3">
    <source>
        <dbReference type="Proteomes" id="UP001155240"/>
    </source>
</evidence>
<comment type="caution">
    <text evidence="2">The sequence shown here is derived from an EMBL/GenBank/DDBJ whole genome shotgun (WGS) entry which is preliminary data.</text>
</comment>
<keyword evidence="3" id="KW-1185">Reference proteome</keyword>